<comment type="caution">
    <text evidence="3">The sequence shown here is derived from an EMBL/GenBank/DDBJ whole genome shotgun (WGS) entry which is preliminary data.</text>
</comment>
<protein>
    <recommendedName>
        <fullName evidence="2">DUF1468 domain-containing protein</fullName>
    </recommendedName>
</protein>
<name>A0A644XIP8_9ZZZZ</name>
<keyword evidence="1" id="KW-0812">Transmembrane</keyword>
<feature type="transmembrane region" description="Helical" evidence="1">
    <location>
        <begin position="61"/>
        <end position="81"/>
    </location>
</feature>
<dbReference type="Pfam" id="PF07331">
    <property type="entry name" value="TctB"/>
    <property type="match status" value="1"/>
</dbReference>
<organism evidence="3">
    <name type="scientific">bioreactor metagenome</name>
    <dbReference type="NCBI Taxonomy" id="1076179"/>
    <lineage>
        <taxon>unclassified sequences</taxon>
        <taxon>metagenomes</taxon>
        <taxon>ecological metagenomes</taxon>
    </lineage>
</organism>
<reference evidence="3" key="1">
    <citation type="submission" date="2019-08" db="EMBL/GenBank/DDBJ databases">
        <authorList>
            <person name="Kucharzyk K."/>
            <person name="Murdoch R.W."/>
            <person name="Higgins S."/>
            <person name="Loffler F."/>
        </authorList>
    </citation>
    <scope>NUCLEOTIDE SEQUENCE</scope>
</reference>
<feature type="domain" description="DUF1468" evidence="2">
    <location>
        <begin position="14"/>
        <end position="151"/>
    </location>
</feature>
<accession>A0A644XIP8</accession>
<evidence type="ECO:0000259" key="2">
    <source>
        <dbReference type="Pfam" id="PF07331"/>
    </source>
</evidence>
<feature type="transmembrane region" description="Helical" evidence="1">
    <location>
        <begin position="87"/>
        <end position="110"/>
    </location>
</feature>
<dbReference type="AlphaFoldDB" id="A0A644XIP8"/>
<evidence type="ECO:0000313" key="3">
    <source>
        <dbReference type="EMBL" id="MPM16080.1"/>
    </source>
</evidence>
<feature type="transmembrane region" description="Helical" evidence="1">
    <location>
        <begin position="122"/>
        <end position="142"/>
    </location>
</feature>
<dbReference type="InterPro" id="IPR009936">
    <property type="entry name" value="DUF1468"/>
</dbReference>
<sequence>MPRISYKPSTSHWLFPPMIMGILVFLMVIMLIQRAIKCKKQGKPFFNFKNYHFFVANWDKVRLPGSLLLLLLYIPAMNFMGFLPASIIFIFLFNVLFVGIAQLASIPVAFKTKKFWSNPDFRSLLISLIISVVSSTLIWFLFGTVFKITLP</sequence>
<evidence type="ECO:0000256" key="1">
    <source>
        <dbReference type="SAM" id="Phobius"/>
    </source>
</evidence>
<gene>
    <name evidence="3" type="ORF">SDC9_62454</name>
</gene>
<dbReference type="EMBL" id="VSSQ01002548">
    <property type="protein sequence ID" value="MPM16080.1"/>
    <property type="molecule type" value="Genomic_DNA"/>
</dbReference>
<keyword evidence="1" id="KW-1133">Transmembrane helix</keyword>
<keyword evidence="1" id="KW-0472">Membrane</keyword>
<feature type="transmembrane region" description="Helical" evidence="1">
    <location>
        <begin position="12"/>
        <end position="32"/>
    </location>
</feature>
<proteinExistence type="predicted"/>